<organism evidence="3">
    <name type="scientific">Serpula lacrymans var. lacrymans (strain S7.3)</name>
    <name type="common">Dry rot fungus</name>
    <dbReference type="NCBI Taxonomy" id="936435"/>
    <lineage>
        <taxon>Eukaryota</taxon>
        <taxon>Fungi</taxon>
        <taxon>Dikarya</taxon>
        <taxon>Basidiomycota</taxon>
        <taxon>Agaricomycotina</taxon>
        <taxon>Agaricomycetes</taxon>
        <taxon>Agaricomycetidae</taxon>
        <taxon>Boletales</taxon>
        <taxon>Coniophorineae</taxon>
        <taxon>Serpulaceae</taxon>
        <taxon>Serpula</taxon>
    </lineage>
</organism>
<dbReference type="HOGENOM" id="CLU_121050_0_0_1"/>
<reference evidence="3" key="1">
    <citation type="journal article" date="2011" name="Science">
        <title>The plant cell wall-decomposing machinery underlies the functional diversity of forest fungi.</title>
        <authorList>
            <person name="Eastwood D.C."/>
            <person name="Floudas D."/>
            <person name="Binder M."/>
            <person name="Majcherczyk A."/>
            <person name="Schneider P."/>
            <person name="Aerts A."/>
            <person name="Asiegbu F.O."/>
            <person name="Baker S.E."/>
            <person name="Barry K."/>
            <person name="Bendiksby M."/>
            <person name="Blumentritt M."/>
            <person name="Coutinho P.M."/>
            <person name="Cullen D."/>
            <person name="de Vries R.P."/>
            <person name="Gathman A."/>
            <person name="Goodell B."/>
            <person name="Henrissat B."/>
            <person name="Ihrmark K."/>
            <person name="Kauserud H."/>
            <person name="Kohler A."/>
            <person name="LaButti K."/>
            <person name="Lapidus A."/>
            <person name="Lavin J.L."/>
            <person name="Lee Y.-H."/>
            <person name="Lindquist E."/>
            <person name="Lilly W."/>
            <person name="Lucas S."/>
            <person name="Morin E."/>
            <person name="Murat C."/>
            <person name="Oguiza J.A."/>
            <person name="Park J."/>
            <person name="Pisabarro A.G."/>
            <person name="Riley R."/>
            <person name="Rosling A."/>
            <person name="Salamov A."/>
            <person name="Schmidt O."/>
            <person name="Schmutz J."/>
            <person name="Skrede I."/>
            <person name="Stenlid J."/>
            <person name="Wiebenga A."/>
            <person name="Xie X."/>
            <person name="Kuees U."/>
            <person name="Hibbett D.S."/>
            <person name="Hoffmeister D."/>
            <person name="Hoegberg N."/>
            <person name="Martin F."/>
            <person name="Grigoriev I.V."/>
            <person name="Watkinson S.C."/>
        </authorList>
    </citation>
    <scope>NUCLEOTIDE SEQUENCE [LARGE SCALE GENOMIC DNA]</scope>
    <source>
        <strain evidence="3">strain S7.3</strain>
    </source>
</reference>
<keyword evidence="3" id="KW-1185">Reference proteome</keyword>
<dbReference type="SUPFAM" id="SSF54593">
    <property type="entry name" value="Glyoxalase/Bleomycin resistance protein/Dihydroxybiphenyl dioxygenase"/>
    <property type="match status" value="1"/>
</dbReference>
<dbReference type="AlphaFoldDB" id="F8PKN2"/>
<evidence type="ECO:0000259" key="1">
    <source>
        <dbReference type="PROSITE" id="PS51819"/>
    </source>
</evidence>
<dbReference type="PROSITE" id="PS51819">
    <property type="entry name" value="VOC"/>
    <property type="match status" value="1"/>
</dbReference>
<dbReference type="InterPro" id="IPR029068">
    <property type="entry name" value="Glyas_Bleomycin-R_OHBP_Dase"/>
</dbReference>
<dbReference type="Gene3D" id="3.10.180.10">
    <property type="entry name" value="2,3-Dihydroxybiphenyl 1,2-Dioxygenase, domain 1"/>
    <property type="match status" value="1"/>
</dbReference>
<dbReference type="STRING" id="936435.F8PKN2"/>
<sequence length="143" mass="16097">MAQLLSSAWKIIPKFQSLSISATIDFYVKTLGFIIGGLHPSDDVSEATFCSIFIGKKAEANIYFSKCESDQFHPREAMIALGTKQLDEFYEELKGKDVEIVEPIEDQEWGYRQFAIRDNDGNVITFFKFLEGGNPGNEADIVD</sequence>
<name>F8PKN2_SERL3</name>
<evidence type="ECO:0000313" key="2">
    <source>
        <dbReference type="EMBL" id="EGO03579.1"/>
    </source>
</evidence>
<dbReference type="InterPro" id="IPR037523">
    <property type="entry name" value="VOC_core"/>
</dbReference>
<dbReference type="OMA" id="WGYRQFA"/>
<dbReference type="InParanoid" id="F8PKN2"/>
<dbReference type="eggNOG" id="ENOG502S3EP">
    <property type="taxonomic scope" value="Eukaryota"/>
</dbReference>
<feature type="domain" description="VOC" evidence="1">
    <location>
        <begin position="8"/>
        <end position="129"/>
    </location>
</feature>
<dbReference type="EMBL" id="GL945475">
    <property type="protein sequence ID" value="EGO03579.1"/>
    <property type="molecule type" value="Genomic_DNA"/>
</dbReference>
<gene>
    <name evidence="2" type="ORF">SERLA73DRAFT_83647</name>
</gene>
<accession>F8PKN2</accession>
<protein>
    <recommendedName>
        <fullName evidence="1">VOC domain-containing protein</fullName>
    </recommendedName>
</protein>
<dbReference type="Pfam" id="PF00903">
    <property type="entry name" value="Glyoxalase"/>
    <property type="match status" value="1"/>
</dbReference>
<dbReference type="InterPro" id="IPR004360">
    <property type="entry name" value="Glyas_Fos-R_dOase_dom"/>
</dbReference>
<evidence type="ECO:0000313" key="3">
    <source>
        <dbReference type="Proteomes" id="UP000008063"/>
    </source>
</evidence>
<proteinExistence type="predicted"/>
<dbReference type="Proteomes" id="UP000008063">
    <property type="component" value="Unassembled WGS sequence"/>
</dbReference>